<dbReference type="PANTHER" id="PTHR43330">
    <property type="entry name" value="METHIONINE AMINOPEPTIDASE"/>
    <property type="match status" value="1"/>
</dbReference>
<evidence type="ECO:0000256" key="4">
    <source>
        <dbReference type="ARBA" id="ARBA00022723"/>
    </source>
</evidence>
<evidence type="ECO:0000256" key="5">
    <source>
        <dbReference type="ARBA" id="ARBA00022801"/>
    </source>
</evidence>
<dbReference type="Proteomes" id="UP000184526">
    <property type="component" value="Unassembled WGS sequence"/>
</dbReference>
<keyword evidence="3 6" id="KW-0645">Protease</keyword>
<evidence type="ECO:0000256" key="3">
    <source>
        <dbReference type="ARBA" id="ARBA00022670"/>
    </source>
</evidence>
<feature type="binding site" evidence="6">
    <location>
        <position position="131"/>
    </location>
    <ligand>
        <name>a divalent metal cation</name>
        <dbReference type="ChEBI" id="CHEBI:60240"/>
        <label>1</label>
    </ligand>
</feature>
<evidence type="ECO:0000256" key="1">
    <source>
        <dbReference type="ARBA" id="ARBA00002521"/>
    </source>
</evidence>
<dbReference type="GO" id="GO:0006508">
    <property type="term" value="P:proteolysis"/>
    <property type="evidence" value="ECO:0007669"/>
    <property type="project" value="UniProtKB-KW"/>
</dbReference>
<comment type="subunit">
    <text evidence="6">Monomer.</text>
</comment>
<comment type="function">
    <text evidence="1 6">Removes the N-terminal methionine from nascent proteins. The N-terminal methionine is often cleaved when the second residue in the primary sequence is small and uncharged (Met-Ala-, Cys, Gly, Pro, Ser, Thr, or Val). Requires deformylation of the N(alpha)-formylated initiator methionine before it can be hydrolyzed.</text>
</comment>
<dbReference type="STRING" id="1121306.SAMN02745196_02119"/>
<evidence type="ECO:0000256" key="6">
    <source>
        <dbReference type="HAMAP-Rule" id="MF_01974"/>
    </source>
</evidence>
<dbReference type="AlphaFoldDB" id="A0A1M5X9F4"/>
<evidence type="ECO:0000256" key="2">
    <source>
        <dbReference type="ARBA" id="ARBA00022438"/>
    </source>
</evidence>
<dbReference type="InterPro" id="IPR000994">
    <property type="entry name" value="Pept_M24"/>
</dbReference>
<feature type="domain" description="Peptidase M24" evidence="8">
    <location>
        <begin position="48"/>
        <end position="276"/>
    </location>
</feature>
<comment type="cofactor">
    <cofactor evidence="6">
        <name>Co(2+)</name>
        <dbReference type="ChEBI" id="CHEBI:48828"/>
    </cofactor>
    <cofactor evidence="6">
        <name>Zn(2+)</name>
        <dbReference type="ChEBI" id="CHEBI:29105"/>
    </cofactor>
    <cofactor evidence="6">
        <name>Mn(2+)</name>
        <dbReference type="ChEBI" id="CHEBI:29035"/>
    </cofactor>
    <cofactor evidence="6">
        <name>Fe(2+)</name>
        <dbReference type="ChEBI" id="CHEBI:29033"/>
    </cofactor>
    <text evidence="6">Binds 2 divalent metal cations per subunit. Has a high-affinity and a low affinity metal-binding site. The true nature of the physiological cofactor is under debate. The enzyme is active with cobalt, zinc, manganese or divalent iron ions. Most likely, methionine aminopeptidases function as mononuclear Fe(2+)-metalloproteases under physiological conditions, and the catalytically relevant metal-binding site has been assigned to the histidine-containing high-affinity site.</text>
</comment>
<feature type="binding site" evidence="6">
    <location>
        <position position="114"/>
    </location>
    <ligand>
        <name>substrate</name>
    </ligand>
</feature>
<evidence type="ECO:0000259" key="8">
    <source>
        <dbReference type="Pfam" id="PF00557"/>
    </source>
</evidence>
<keyword evidence="4 6" id="KW-0479">Metal-binding</keyword>
<gene>
    <name evidence="6" type="primary">map</name>
    <name evidence="9" type="ORF">SAMN02745196_02119</name>
</gene>
<dbReference type="PROSITE" id="PS00680">
    <property type="entry name" value="MAP_1"/>
    <property type="match status" value="1"/>
</dbReference>
<proteinExistence type="inferred from homology"/>
<accession>A0A1M5X9F4</accession>
<keyword evidence="2 6" id="KW-0031">Aminopeptidase</keyword>
<reference evidence="9 10" key="1">
    <citation type="submission" date="2016-11" db="EMBL/GenBank/DDBJ databases">
        <authorList>
            <person name="Jaros S."/>
            <person name="Januszkiewicz K."/>
            <person name="Wedrychowicz H."/>
        </authorList>
    </citation>
    <scope>NUCLEOTIDE SEQUENCE [LARGE SCALE GENOMIC DNA]</scope>
    <source>
        <strain evidence="9 10">DSM 3089</strain>
    </source>
</reference>
<dbReference type="Gene3D" id="3.10.450.50">
    <property type="match status" value="1"/>
</dbReference>
<dbReference type="InterPro" id="IPR001714">
    <property type="entry name" value="Pept_M24_MAP"/>
</dbReference>
<sequence length="283" mass="31240">MRNDDCWCGSGLKYKKCHMEQDEYLKKLSKEVGYKIPKDIIKTPNQIEGIRKSGVITHAILDLMEEVIKPGVTTEELNKIAHDYTIEHGGIPAPLNYGGFPKSICTSINEVVCHGIPEDRTLKDGDIINVDVTTILDGYYADASRMYIVGNASEEAVKLVNDTKKALELGMEQVKPFSTVGHIGHAIEGFANENGYSVVYEYGGHGIGTKFHEEPFVAHVGDPGEGMILLPGMVFTIEPMLNIGKPETRVLRDDWTAVTRDGSLSAQWEHTLVVTESGYEVLT</sequence>
<dbReference type="InterPro" id="IPR036005">
    <property type="entry name" value="Creatinase/aminopeptidase-like"/>
</dbReference>
<feature type="binding site" evidence="6">
    <location>
        <position position="269"/>
    </location>
    <ligand>
        <name>a divalent metal cation</name>
        <dbReference type="ChEBI" id="CHEBI:60240"/>
        <label>1</label>
    </ligand>
</feature>
<feature type="binding site" evidence="6">
    <location>
        <position position="205"/>
    </location>
    <ligand>
        <name>a divalent metal cation</name>
        <dbReference type="ChEBI" id="CHEBI:60240"/>
        <label>2</label>
        <note>catalytic</note>
    </ligand>
</feature>
<feature type="binding site" evidence="6">
    <location>
        <position position="212"/>
    </location>
    <ligand>
        <name>substrate</name>
    </ligand>
</feature>
<dbReference type="InterPro" id="IPR002467">
    <property type="entry name" value="Pept_M24A_MAP1"/>
</dbReference>
<dbReference type="GO" id="GO:0004239">
    <property type="term" value="F:initiator methionyl aminopeptidase activity"/>
    <property type="evidence" value="ECO:0007669"/>
    <property type="project" value="UniProtKB-UniRule"/>
</dbReference>
<dbReference type="EMBL" id="FQXP01000007">
    <property type="protein sequence ID" value="SHH96292.1"/>
    <property type="molecule type" value="Genomic_DNA"/>
</dbReference>
<evidence type="ECO:0000313" key="9">
    <source>
        <dbReference type="EMBL" id="SHH96292.1"/>
    </source>
</evidence>
<feature type="binding site" evidence="6">
    <location>
        <position position="142"/>
    </location>
    <ligand>
        <name>a divalent metal cation</name>
        <dbReference type="ChEBI" id="CHEBI:60240"/>
        <label>2</label>
        <note>catalytic</note>
    </ligand>
</feature>
<dbReference type="EC" id="3.4.11.18" evidence="6 7"/>
<dbReference type="SUPFAM" id="SSF55920">
    <property type="entry name" value="Creatinase/aminopeptidase"/>
    <property type="match status" value="1"/>
</dbReference>
<dbReference type="GO" id="GO:0046872">
    <property type="term" value="F:metal ion binding"/>
    <property type="evidence" value="ECO:0007669"/>
    <property type="project" value="UniProtKB-UniRule"/>
</dbReference>
<dbReference type="PRINTS" id="PR00599">
    <property type="entry name" value="MAPEPTIDASE"/>
</dbReference>
<dbReference type="Gene3D" id="3.90.230.10">
    <property type="entry name" value="Creatinase/methionine aminopeptidase superfamily"/>
    <property type="match status" value="1"/>
</dbReference>
<name>A0A1M5X9F4_9CLOT</name>
<dbReference type="NCBIfam" id="TIGR00500">
    <property type="entry name" value="met_pdase_I"/>
    <property type="match status" value="1"/>
</dbReference>
<dbReference type="GO" id="GO:0070006">
    <property type="term" value="F:metalloaminopeptidase activity"/>
    <property type="evidence" value="ECO:0007669"/>
    <property type="project" value="UniProtKB-UniRule"/>
</dbReference>
<dbReference type="NCBIfam" id="NF008970">
    <property type="entry name" value="PRK12318.1"/>
    <property type="match status" value="1"/>
</dbReference>
<feature type="binding site" evidence="6">
    <location>
        <position position="142"/>
    </location>
    <ligand>
        <name>a divalent metal cation</name>
        <dbReference type="ChEBI" id="CHEBI:60240"/>
        <label>1</label>
    </ligand>
</feature>
<dbReference type="HAMAP" id="MF_01974">
    <property type="entry name" value="MetAP_1"/>
    <property type="match status" value="1"/>
</dbReference>
<feature type="binding site" evidence="6">
    <location>
        <position position="269"/>
    </location>
    <ligand>
        <name>a divalent metal cation</name>
        <dbReference type="ChEBI" id="CHEBI:60240"/>
        <label>2</label>
        <note>catalytic</note>
    </ligand>
</feature>
<feature type="binding site" evidence="6">
    <location>
        <position position="238"/>
    </location>
    <ligand>
        <name>a divalent metal cation</name>
        <dbReference type="ChEBI" id="CHEBI:60240"/>
        <label>2</label>
        <note>catalytic</note>
    </ligand>
</feature>
<keyword evidence="5 6" id="KW-0378">Hydrolase</keyword>
<keyword evidence="10" id="KW-1185">Reference proteome</keyword>
<dbReference type="Pfam" id="PF02810">
    <property type="entry name" value="SEC-C"/>
    <property type="match status" value="1"/>
</dbReference>
<comment type="catalytic activity">
    <reaction evidence="6 7">
        <text>Release of N-terminal amino acids, preferentially methionine, from peptides and arylamides.</text>
        <dbReference type="EC" id="3.4.11.18"/>
    </reaction>
</comment>
<dbReference type="InterPro" id="IPR004027">
    <property type="entry name" value="SEC_C_motif"/>
</dbReference>
<protein>
    <recommendedName>
        <fullName evidence="6 7">Methionine aminopeptidase</fullName>
        <shortName evidence="6">MAP</shortName>
        <shortName evidence="6">MetAP</shortName>
        <ecNumber evidence="6 7">3.4.11.18</ecNumber>
    </recommendedName>
    <alternativeName>
        <fullName evidence="6">Peptidase M</fullName>
    </alternativeName>
</protein>
<evidence type="ECO:0000256" key="7">
    <source>
        <dbReference type="RuleBase" id="RU003653"/>
    </source>
</evidence>
<evidence type="ECO:0000313" key="10">
    <source>
        <dbReference type="Proteomes" id="UP000184526"/>
    </source>
</evidence>
<dbReference type="CDD" id="cd01086">
    <property type="entry name" value="MetAP1"/>
    <property type="match status" value="1"/>
</dbReference>
<comment type="similarity">
    <text evidence="6">Belongs to the peptidase M24A family. Methionine aminopeptidase type 1 subfamily.</text>
</comment>
<organism evidence="9 10">
    <name type="scientific">Clostridium collagenovorans DSM 3089</name>
    <dbReference type="NCBI Taxonomy" id="1121306"/>
    <lineage>
        <taxon>Bacteria</taxon>
        <taxon>Bacillati</taxon>
        <taxon>Bacillota</taxon>
        <taxon>Clostridia</taxon>
        <taxon>Eubacteriales</taxon>
        <taxon>Clostridiaceae</taxon>
        <taxon>Clostridium</taxon>
    </lineage>
</organism>
<dbReference type="Pfam" id="PF00557">
    <property type="entry name" value="Peptidase_M24"/>
    <property type="match status" value="1"/>
</dbReference>
<dbReference type="PANTHER" id="PTHR43330:SF8">
    <property type="entry name" value="METHIONINE AMINOPEPTIDASE 1D, MITOCHONDRIAL"/>
    <property type="match status" value="1"/>
</dbReference>
<dbReference type="SUPFAM" id="SSF103642">
    <property type="entry name" value="Sec-C motif"/>
    <property type="match status" value="1"/>
</dbReference>